<dbReference type="AlphaFoldDB" id="X8BHC4"/>
<sequence length="39" mass="4319">MYPQTGIRCRRMQKNRVAARWRTAESPAGAAVANVLCAN</sequence>
<dbReference type="EMBL" id="JAOB01000042">
    <property type="protein sequence ID" value="EUA42643.1"/>
    <property type="molecule type" value="Genomic_DNA"/>
</dbReference>
<organism evidence="1">
    <name type="scientific">Mycobacterium xenopi 4042</name>
    <dbReference type="NCBI Taxonomy" id="1299334"/>
    <lineage>
        <taxon>Bacteria</taxon>
        <taxon>Bacillati</taxon>
        <taxon>Actinomycetota</taxon>
        <taxon>Actinomycetes</taxon>
        <taxon>Mycobacteriales</taxon>
        <taxon>Mycobacteriaceae</taxon>
        <taxon>Mycobacterium</taxon>
    </lineage>
</organism>
<comment type="caution">
    <text evidence="1">The sequence shown here is derived from an EMBL/GenBank/DDBJ whole genome shotgun (WGS) entry which is preliminary data.</text>
</comment>
<reference evidence="1" key="1">
    <citation type="submission" date="2014-01" db="EMBL/GenBank/DDBJ databases">
        <authorList>
            <person name="Brown-Elliot B."/>
            <person name="Wallace R."/>
            <person name="Lenaerts A."/>
            <person name="Ordway D."/>
            <person name="DeGroote M.A."/>
            <person name="Parker T."/>
            <person name="Sizemore C."/>
            <person name="Tallon L.J."/>
            <person name="Sadzewicz L.K."/>
            <person name="Sengamalay N."/>
            <person name="Fraser C.M."/>
            <person name="Hine E."/>
            <person name="Shefchek K.A."/>
            <person name="Das S.P."/>
            <person name="Tettelin H."/>
        </authorList>
    </citation>
    <scope>NUCLEOTIDE SEQUENCE [LARGE SCALE GENOMIC DNA]</scope>
    <source>
        <strain evidence="1">4042</strain>
    </source>
</reference>
<proteinExistence type="predicted"/>
<name>X8BHC4_MYCXE</name>
<evidence type="ECO:0000313" key="1">
    <source>
        <dbReference type="EMBL" id="EUA42643.1"/>
    </source>
</evidence>
<gene>
    <name evidence="1" type="ORF">I553_6503</name>
</gene>
<accession>X8BHC4</accession>
<protein>
    <submittedName>
        <fullName evidence="1">Uncharacterized protein</fullName>
    </submittedName>
</protein>